<dbReference type="Proteomes" id="UP000808349">
    <property type="component" value="Unassembled WGS sequence"/>
</dbReference>
<comment type="caution">
    <text evidence="9">The sequence shown here is derived from an EMBL/GenBank/DDBJ whole genome shotgun (WGS) entry which is preliminary data.</text>
</comment>
<dbReference type="GO" id="GO:0042121">
    <property type="term" value="P:alginic acid biosynthetic process"/>
    <property type="evidence" value="ECO:0007669"/>
    <property type="project" value="InterPro"/>
</dbReference>
<keyword evidence="6 7" id="KW-0472">Membrane</keyword>
<accession>A0A9D7S7W7</accession>
<keyword evidence="3 7" id="KW-1003">Cell membrane</keyword>
<sequence length="470" mass="55547">MIFNSIQFIIFLPIVVILYYLLPFKYRWILLLAASYYFYLCWNVNYIVLLLSSTIIDYVCAIMMDRYHNKRSKLLFLWISAFSNFGMLFTFKYYNFFIDSINYSLNFFSIGSPIPFIEVLLPVGISFYIFQTFSYVVDVYQGNQKAEKHFGYFALYVTYFPQLVAGPIERYTSLAPQLQTKHTLEYKNLANGLRLVLFGLFIKMVIADNLCLYVDRFYKDPALFNSLTAWKIMILYSFQIYSDFHGYSTVAIGSALMMGVHLMDNFRTPYLSKSIGEFWQRWHISLSTWFRDYLYLPLGGNKVRYSRWAFNIFIVFAVSGLWHGANWTFVIWGCLYGILYIVEKKINTIIHWNSKQHTSNLINGFLVLKNFLLVSLIWVLFRSQNLSQAKTVFLGLINPNKIGDAIILEWQIVILFSIFLLLDYILYNTRFDIWIETKPSFVRWFIYGILILSVIAFTGTENFPFIYFQF</sequence>
<evidence type="ECO:0000256" key="3">
    <source>
        <dbReference type="ARBA" id="ARBA00022475"/>
    </source>
</evidence>
<dbReference type="PIRSF" id="PIRSF500217">
    <property type="entry name" value="AlgI"/>
    <property type="match status" value="1"/>
</dbReference>
<feature type="transmembrane region" description="Helical" evidence="8">
    <location>
        <begin position="445"/>
        <end position="468"/>
    </location>
</feature>
<evidence type="ECO:0000256" key="8">
    <source>
        <dbReference type="SAM" id="Phobius"/>
    </source>
</evidence>
<evidence type="ECO:0000256" key="2">
    <source>
        <dbReference type="ARBA" id="ARBA00010323"/>
    </source>
</evidence>
<evidence type="ECO:0000256" key="6">
    <source>
        <dbReference type="ARBA" id="ARBA00023136"/>
    </source>
</evidence>
<feature type="transmembrane region" description="Helical" evidence="8">
    <location>
        <begin position="361"/>
        <end position="381"/>
    </location>
</feature>
<dbReference type="PANTHER" id="PTHR13285">
    <property type="entry name" value="ACYLTRANSFERASE"/>
    <property type="match status" value="1"/>
</dbReference>
<evidence type="ECO:0000313" key="9">
    <source>
        <dbReference type="EMBL" id="MBK9716767.1"/>
    </source>
</evidence>
<dbReference type="InterPro" id="IPR028362">
    <property type="entry name" value="AlgI"/>
</dbReference>
<evidence type="ECO:0000256" key="1">
    <source>
        <dbReference type="ARBA" id="ARBA00004651"/>
    </source>
</evidence>
<dbReference type="PIRSF" id="PIRSF016636">
    <property type="entry name" value="AlgI_DltB"/>
    <property type="match status" value="1"/>
</dbReference>
<feature type="transmembrane region" description="Helical" evidence="8">
    <location>
        <begin position="74"/>
        <end position="94"/>
    </location>
</feature>
<gene>
    <name evidence="9" type="ORF">IPO85_04490</name>
</gene>
<dbReference type="InterPro" id="IPR024194">
    <property type="entry name" value="Ac/AlaTfrase_AlgI/DltB"/>
</dbReference>
<dbReference type="EMBL" id="JADKFW010000004">
    <property type="protein sequence ID" value="MBK9716767.1"/>
    <property type="molecule type" value="Genomic_DNA"/>
</dbReference>
<organism evidence="9 10">
    <name type="scientific">Candidatus Defluviibacterium haderslevense</name>
    <dbReference type="NCBI Taxonomy" id="2981993"/>
    <lineage>
        <taxon>Bacteria</taxon>
        <taxon>Pseudomonadati</taxon>
        <taxon>Bacteroidota</taxon>
        <taxon>Saprospiria</taxon>
        <taxon>Saprospirales</taxon>
        <taxon>Saprospiraceae</taxon>
        <taxon>Candidatus Defluviibacterium</taxon>
    </lineage>
</organism>
<feature type="transmembrane region" description="Helical" evidence="8">
    <location>
        <begin position="308"/>
        <end position="341"/>
    </location>
</feature>
<feature type="transmembrane region" description="Helical" evidence="8">
    <location>
        <begin position="195"/>
        <end position="214"/>
    </location>
</feature>
<dbReference type="Pfam" id="PF03062">
    <property type="entry name" value="MBOAT"/>
    <property type="match status" value="1"/>
</dbReference>
<comment type="similarity">
    <text evidence="2 7">Belongs to the membrane-bound acyltransferase family.</text>
</comment>
<keyword evidence="5 8" id="KW-1133">Transmembrane helix</keyword>
<keyword evidence="4 8" id="KW-0812">Transmembrane</keyword>
<evidence type="ECO:0000256" key="7">
    <source>
        <dbReference type="PIRNR" id="PIRNR016636"/>
    </source>
</evidence>
<dbReference type="GO" id="GO:0005886">
    <property type="term" value="C:plasma membrane"/>
    <property type="evidence" value="ECO:0007669"/>
    <property type="project" value="UniProtKB-SubCell"/>
</dbReference>
<dbReference type="InterPro" id="IPR051085">
    <property type="entry name" value="MB_O-acyltransferase"/>
</dbReference>
<feature type="transmembrane region" description="Helical" evidence="8">
    <location>
        <begin position="402"/>
        <end position="425"/>
    </location>
</feature>
<name>A0A9D7S7W7_9BACT</name>
<dbReference type="InterPro" id="IPR004299">
    <property type="entry name" value="MBOAT_fam"/>
</dbReference>
<evidence type="ECO:0000256" key="5">
    <source>
        <dbReference type="ARBA" id="ARBA00022989"/>
    </source>
</evidence>
<keyword evidence="7" id="KW-0012">Acyltransferase</keyword>
<feature type="transmembrane region" description="Helical" evidence="8">
    <location>
        <begin position="114"/>
        <end position="137"/>
    </location>
</feature>
<feature type="transmembrane region" description="Helical" evidence="8">
    <location>
        <begin position="244"/>
        <end position="263"/>
    </location>
</feature>
<evidence type="ECO:0000256" key="4">
    <source>
        <dbReference type="ARBA" id="ARBA00022692"/>
    </source>
</evidence>
<dbReference type="GO" id="GO:0016746">
    <property type="term" value="F:acyltransferase activity"/>
    <property type="evidence" value="ECO:0007669"/>
    <property type="project" value="UniProtKB-KW"/>
</dbReference>
<dbReference type="AlphaFoldDB" id="A0A9D7S7W7"/>
<reference evidence="9 10" key="1">
    <citation type="submission" date="2020-10" db="EMBL/GenBank/DDBJ databases">
        <title>Connecting structure to function with the recovery of over 1000 high-quality activated sludge metagenome-assembled genomes encoding full-length rRNA genes using long-read sequencing.</title>
        <authorList>
            <person name="Singleton C.M."/>
            <person name="Petriglieri F."/>
            <person name="Kristensen J.M."/>
            <person name="Kirkegaard R.H."/>
            <person name="Michaelsen T.Y."/>
            <person name="Andersen M.H."/>
            <person name="Karst S.M."/>
            <person name="Dueholm M.S."/>
            <person name="Nielsen P.H."/>
            <person name="Albertsen M."/>
        </authorList>
    </citation>
    <scope>NUCLEOTIDE SEQUENCE [LARGE SCALE GENOMIC DNA]</scope>
    <source>
        <strain evidence="9">Ribe_18-Q3-R11-54_BAT3C.373</strain>
    </source>
</reference>
<feature type="transmembrane region" description="Helical" evidence="8">
    <location>
        <begin position="149"/>
        <end position="168"/>
    </location>
</feature>
<dbReference type="PANTHER" id="PTHR13285:SF18">
    <property type="entry name" value="PROTEIN-CYSTEINE N-PALMITOYLTRANSFERASE RASP"/>
    <property type="match status" value="1"/>
</dbReference>
<comment type="subcellular location">
    <subcellularLocation>
        <location evidence="1">Cell membrane</location>
        <topology evidence="1">Multi-pass membrane protein</topology>
    </subcellularLocation>
</comment>
<keyword evidence="7" id="KW-0808">Transferase</keyword>
<proteinExistence type="inferred from homology"/>
<feature type="transmembrane region" description="Helical" evidence="8">
    <location>
        <begin position="7"/>
        <end position="24"/>
    </location>
</feature>
<evidence type="ECO:0000313" key="10">
    <source>
        <dbReference type="Proteomes" id="UP000808349"/>
    </source>
</evidence>
<feature type="transmembrane region" description="Helical" evidence="8">
    <location>
        <begin position="36"/>
        <end position="62"/>
    </location>
</feature>
<protein>
    <submittedName>
        <fullName evidence="9">MBOAT family protein</fullName>
    </submittedName>
</protein>